<dbReference type="RefSeq" id="WP_184333935.1">
    <property type="nucleotide sequence ID" value="NZ_JACHHZ010000004.1"/>
</dbReference>
<dbReference type="AlphaFoldDB" id="A0A841HQB7"/>
<dbReference type="InterPro" id="IPR011042">
    <property type="entry name" value="6-blade_b-propeller_TolB-like"/>
</dbReference>
<comment type="caution">
    <text evidence="4">The sequence shown here is derived from an EMBL/GenBank/DDBJ whole genome shotgun (WGS) entry which is preliminary data.</text>
</comment>
<dbReference type="Proteomes" id="UP000588068">
    <property type="component" value="Unassembled WGS sequence"/>
</dbReference>
<dbReference type="Gene3D" id="2.120.10.30">
    <property type="entry name" value="TolB, C-terminal domain"/>
    <property type="match status" value="1"/>
</dbReference>
<evidence type="ECO:0000256" key="1">
    <source>
        <dbReference type="ARBA" id="ARBA00022801"/>
    </source>
</evidence>
<dbReference type="GO" id="GO:0004177">
    <property type="term" value="F:aminopeptidase activity"/>
    <property type="evidence" value="ECO:0007669"/>
    <property type="project" value="UniProtKB-KW"/>
</dbReference>
<dbReference type="GO" id="GO:0004252">
    <property type="term" value="F:serine-type endopeptidase activity"/>
    <property type="evidence" value="ECO:0007669"/>
    <property type="project" value="TreeGrafter"/>
</dbReference>
<protein>
    <submittedName>
        <fullName evidence="4">Dipeptidyl aminopeptidase/acylaminoacyl peptidase</fullName>
    </submittedName>
</protein>
<evidence type="ECO:0000313" key="4">
    <source>
        <dbReference type="EMBL" id="MBB6094519.1"/>
    </source>
</evidence>
<dbReference type="GO" id="GO:0006508">
    <property type="term" value="P:proteolysis"/>
    <property type="evidence" value="ECO:0007669"/>
    <property type="project" value="InterPro"/>
</dbReference>
<dbReference type="InterPro" id="IPR029058">
    <property type="entry name" value="AB_hydrolase_fold"/>
</dbReference>
<dbReference type="Gene3D" id="3.40.50.1820">
    <property type="entry name" value="alpha/beta hydrolase"/>
    <property type="match status" value="1"/>
</dbReference>
<accession>A0A841HQB7</accession>
<evidence type="ECO:0000313" key="5">
    <source>
        <dbReference type="Proteomes" id="UP000588068"/>
    </source>
</evidence>
<feature type="domain" description="Peptidase S9 prolyl oligopeptidase catalytic" evidence="3">
    <location>
        <begin position="429"/>
        <end position="636"/>
    </location>
</feature>
<evidence type="ECO:0000256" key="2">
    <source>
        <dbReference type="SAM" id="SignalP"/>
    </source>
</evidence>
<dbReference type="PANTHER" id="PTHR42776:SF27">
    <property type="entry name" value="DIPEPTIDYL PEPTIDASE FAMILY MEMBER 6"/>
    <property type="match status" value="1"/>
</dbReference>
<dbReference type="PANTHER" id="PTHR42776">
    <property type="entry name" value="SERINE PEPTIDASE S9 FAMILY MEMBER"/>
    <property type="match status" value="1"/>
</dbReference>
<feature type="signal peptide" evidence="2">
    <location>
        <begin position="1"/>
        <end position="23"/>
    </location>
</feature>
<keyword evidence="1" id="KW-0378">Hydrolase</keyword>
<keyword evidence="2" id="KW-0732">Signal</keyword>
<gene>
    <name evidence="4" type="ORF">HNQ60_003406</name>
</gene>
<keyword evidence="4" id="KW-0031">Aminopeptidase</keyword>
<sequence length="643" mass="72031">MVRFLGAVALAAGVLIAIDSAHAAPQPLEAFARLPAVRNVTISPDGRQIAFVSSIDDVSVAMTFDRMTPGAKYRPIVRSEPGKYEIAWCNWANDTRLLCGLRAMVTEAGRVYPITRLVAVNADGTKQKMLIQNSDAGIAQFHDQILDWTPDEPDTVLIELDHDRNGYPTVFEMNVNSGNTISRTREHMPIRSFTTDAAGNVRLGYGYSNSTEVSYFARLENEREWRRLVKIKAFSESDALTPIAVAPGKNIAYATGSFEGRSALWEMDLTDQREPQLVFSHPLVDADDPVMTPDGRLLGIWYELDRPFIYYTDETIRGLIKSVEKFEPGKFTFISDYSRDEQTFVVRSYSDTDYGTYSILDKKQGKLMRLGTAYPELKQEQLGRMRSITYKAADGTEIPGYLTVPVGLRPEKLPLIVMPHGGPIARDTWDFDFLRAFLVDRGYAVLQMNFRGSSGYGGDWFYDAHQDWGGLTYSDITDAARWAVAQGIADPARMCTVGWSFGGYAALLGAVRNSDLYRCSVSIAGVSDLHQLIQESRFFSNYRFAREQIGLNKEKLLADSPRRHVDQIKIPVLLIHGDRDYQVEVDHSEKMESALKKAGKPYRAVYLDKATHQLDRKSDRITLLTEIEKFLLENLGPGASAGS</sequence>
<dbReference type="EMBL" id="JACHHZ010000004">
    <property type="protein sequence ID" value="MBB6094519.1"/>
    <property type="molecule type" value="Genomic_DNA"/>
</dbReference>
<keyword evidence="4" id="KW-0645">Protease</keyword>
<name>A0A841HQB7_9GAMM</name>
<dbReference type="SUPFAM" id="SSF82171">
    <property type="entry name" value="DPP6 N-terminal domain-like"/>
    <property type="match status" value="1"/>
</dbReference>
<reference evidence="4 5" key="1">
    <citation type="submission" date="2020-08" db="EMBL/GenBank/DDBJ databases">
        <title>Genomic Encyclopedia of Type Strains, Phase IV (KMG-IV): sequencing the most valuable type-strain genomes for metagenomic binning, comparative biology and taxonomic classification.</title>
        <authorList>
            <person name="Goeker M."/>
        </authorList>
    </citation>
    <scope>NUCLEOTIDE SEQUENCE [LARGE SCALE GENOMIC DNA]</scope>
    <source>
        <strain evidence="4 5">DSM 26723</strain>
    </source>
</reference>
<evidence type="ECO:0000259" key="3">
    <source>
        <dbReference type="Pfam" id="PF00326"/>
    </source>
</evidence>
<dbReference type="InterPro" id="IPR001375">
    <property type="entry name" value="Peptidase_S9_cat"/>
</dbReference>
<dbReference type="Pfam" id="PF00326">
    <property type="entry name" value="Peptidase_S9"/>
    <property type="match status" value="1"/>
</dbReference>
<dbReference type="SUPFAM" id="SSF53474">
    <property type="entry name" value="alpha/beta-Hydrolases"/>
    <property type="match status" value="1"/>
</dbReference>
<keyword evidence="5" id="KW-1185">Reference proteome</keyword>
<feature type="chain" id="PRO_5032712703" evidence="2">
    <location>
        <begin position="24"/>
        <end position="643"/>
    </location>
</feature>
<organism evidence="4 5">
    <name type="scientific">Povalibacter uvarum</name>
    <dbReference type="NCBI Taxonomy" id="732238"/>
    <lineage>
        <taxon>Bacteria</taxon>
        <taxon>Pseudomonadati</taxon>
        <taxon>Pseudomonadota</taxon>
        <taxon>Gammaproteobacteria</taxon>
        <taxon>Steroidobacterales</taxon>
        <taxon>Steroidobacteraceae</taxon>
        <taxon>Povalibacter</taxon>
    </lineage>
</organism>
<proteinExistence type="predicted"/>